<dbReference type="EMBL" id="CAAE01015013">
    <property type="protein sequence ID" value="CAG10052.1"/>
    <property type="molecule type" value="Genomic_DNA"/>
</dbReference>
<dbReference type="GO" id="GO:0005524">
    <property type="term" value="F:ATP binding"/>
    <property type="evidence" value="ECO:0007669"/>
    <property type="project" value="InterPro"/>
</dbReference>
<evidence type="ECO:0000259" key="1">
    <source>
        <dbReference type="PROSITE" id="PS50011"/>
    </source>
</evidence>
<proteinExistence type="predicted"/>
<feature type="domain" description="Protein kinase" evidence="1">
    <location>
        <begin position="1"/>
        <end position="60"/>
    </location>
</feature>
<protein>
    <submittedName>
        <fullName evidence="2">Chromosome undetermined SCAF15013, whole genome shotgun sequence</fullName>
    </submittedName>
</protein>
<organism evidence="2">
    <name type="scientific">Tetraodon nigroviridis</name>
    <name type="common">Spotted green pufferfish</name>
    <name type="synonym">Chelonodon nigroviridis</name>
    <dbReference type="NCBI Taxonomy" id="99883"/>
    <lineage>
        <taxon>Eukaryota</taxon>
        <taxon>Metazoa</taxon>
        <taxon>Chordata</taxon>
        <taxon>Craniata</taxon>
        <taxon>Vertebrata</taxon>
        <taxon>Euteleostomi</taxon>
        <taxon>Actinopterygii</taxon>
        <taxon>Neopterygii</taxon>
        <taxon>Teleostei</taxon>
        <taxon>Neoteleostei</taxon>
        <taxon>Acanthomorphata</taxon>
        <taxon>Eupercaria</taxon>
        <taxon>Tetraodontiformes</taxon>
        <taxon>Tetradontoidea</taxon>
        <taxon>Tetraodontidae</taxon>
        <taxon>Tetraodon</taxon>
    </lineage>
</organism>
<dbReference type="InterPro" id="IPR000719">
    <property type="entry name" value="Prot_kinase_dom"/>
</dbReference>
<dbReference type="PROSITE" id="PS50011">
    <property type="entry name" value="PROTEIN_KINASE_DOM"/>
    <property type="match status" value="1"/>
</dbReference>
<feature type="non-terminal residue" evidence="2">
    <location>
        <position position="1"/>
    </location>
</feature>
<dbReference type="AlphaFoldDB" id="Q4RNI0"/>
<dbReference type="GO" id="GO:0004672">
    <property type="term" value="F:protein kinase activity"/>
    <property type="evidence" value="ECO:0007669"/>
    <property type="project" value="InterPro"/>
</dbReference>
<dbReference type="SUPFAM" id="SSF56112">
    <property type="entry name" value="Protein kinase-like (PK-like)"/>
    <property type="match status" value="1"/>
</dbReference>
<sequence length="60" mass="6581">PHILVNWAVQIARGMQYLHEEAVVSIIHRDLKSSNSKSVCVCVCVCVCARRGGLLPCDCV</sequence>
<accession>Q4RNI0</accession>
<name>Q4RNI0_TETNG</name>
<gene>
    <name evidence="2" type="ORF">GSTENG00031547001</name>
</gene>
<dbReference type="InterPro" id="IPR011009">
    <property type="entry name" value="Kinase-like_dom_sf"/>
</dbReference>
<reference evidence="2" key="1">
    <citation type="journal article" date="2004" name="Nature">
        <title>Genome duplication in the teleost fish Tetraodon nigroviridis reveals the early vertebrate proto-karyotype.</title>
        <authorList>
            <person name="Jaillon O."/>
            <person name="Aury J.-M."/>
            <person name="Brunet F."/>
            <person name="Petit J.-L."/>
            <person name="Stange-Thomann N."/>
            <person name="Mauceli E."/>
            <person name="Bouneau L."/>
            <person name="Fischer C."/>
            <person name="Ozouf-Costaz C."/>
            <person name="Bernot A."/>
            <person name="Nicaud S."/>
            <person name="Jaffe D."/>
            <person name="Fisher S."/>
            <person name="Lutfalla G."/>
            <person name="Dossat C."/>
            <person name="Segurens B."/>
            <person name="Dasilva C."/>
            <person name="Salanoubat M."/>
            <person name="Levy M."/>
            <person name="Boudet N."/>
            <person name="Castellano S."/>
            <person name="Anthouard V."/>
            <person name="Jubin C."/>
            <person name="Castelli V."/>
            <person name="Katinka M."/>
            <person name="Vacherie B."/>
            <person name="Biemont C."/>
            <person name="Skalli Z."/>
            <person name="Cattolico L."/>
            <person name="Poulain J."/>
            <person name="De Berardinis V."/>
            <person name="Cruaud C."/>
            <person name="Duprat S."/>
            <person name="Brottier P."/>
            <person name="Coutanceau J.-P."/>
            <person name="Gouzy J."/>
            <person name="Parra G."/>
            <person name="Lardier G."/>
            <person name="Chapple C."/>
            <person name="McKernan K.J."/>
            <person name="McEwan P."/>
            <person name="Bosak S."/>
            <person name="Kellis M."/>
            <person name="Volff J.-N."/>
            <person name="Guigo R."/>
            <person name="Zody M.C."/>
            <person name="Mesirov J."/>
            <person name="Lindblad-Toh K."/>
            <person name="Birren B."/>
            <person name="Nusbaum C."/>
            <person name="Kahn D."/>
            <person name="Robinson-Rechavi M."/>
            <person name="Laudet V."/>
            <person name="Schachter V."/>
            <person name="Quetier F."/>
            <person name="Saurin W."/>
            <person name="Scarpelli C."/>
            <person name="Wincker P."/>
            <person name="Lander E.S."/>
            <person name="Weissenbach J."/>
            <person name="Roest Crollius H."/>
        </authorList>
    </citation>
    <scope>NUCLEOTIDE SEQUENCE [LARGE SCALE GENOMIC DNA]</scope>
</reference>
<reference evidence="2" key="2">
    <citation type="submission" date="2004-02" db="EMBL/GenBank/DDBJ databases">
        <authorList>
            <consortium name="Genoscope"/>
            <consortium name="Whitehead Institute Centre for Genome Research"/>
        </authorList>
    </citation>
    <scope>NUCLEOTIDE SEQUENCE</scope>
</reference>
<dbReference type="Pfam" id="PF07714">
    <property type="entry name" value="PK_Tyr_Ser-Thr"/>
    <property type="match status" value="1"/>
</dbReference>
<dbReference type="OrthoDB" id="339325at2759"/>
<evidence type="ECO:0000313" key="2">
    <source>
        <dbReference type="EMBL" id="CAG10052.1"/>
    </source>
</evidence>
<dbReference type="Gene3D" id="1.10.510.10">
    <property type="entry name" value="Transferase(Phosphotransferase) domain 1"/>
    <property type="match status" value="1"/>
</dbReference>
<dbReference type="KEGG" id="tng:GSTEN00031547G001"/>
<dbReference type="InterPro" id="IPR001245">
    <property type="entry name" value="Ser-Thr/Tyr_kinase_cat_dom"/>
</dbReference>